<reference evidence="1" key="1">
    <citation type="journal article" date="2020" name="Stud. Mycol.">
        <title>101 Dothideomycetes genomes: a test case for predicting lifestyles and emergence of pathogens.</title>
        <authorList>
            <person name="Haridas S."/>
            <person name="Albert R."/>
            <person name="Binder M."/>
            <person name="Bloem J."/>
            <person name="Labutti K."/>
            <person name="Salamov A."/>
            <person name="Andreopoulos B."/>
            <person name="Baker S."/>
            <person name="Barry K."/>
            <person name="Bills G."/>
            <person name="Bluhm B."/>
            <person name="Cannon C."/>
            <person name="Castanera R."/>
            <person name="Culley D."/>
            <person name="Daum C."/>
            <person name="Ezra D."/>
            <person name="Gonzalez J."/>
            <person name="Henrissat B."/>
            <person name="Kuo A."/>
            <person name="Liang C."/>
            <person name="Lipzen A."/>
            <person name="Lutzoni F."/>
            <person name="Magnuson J."/>
            <person name="Mondo S."/>
            <person name="Nolan M."/>
            <person name="Ohm R."/>
            <person name="Pangilinan J."/>
            <person name="Park H.-J."/>
            <person name="Ramirez L."/>
            <person name="Alfaro M."/>
            <person name="Sun H."/>
            <person name="Tritt A."/>
            <person name="Yoshinaga Y."/>
            <person name="Zwiers L.-H."/>
            <person name="Turgeon B."/>
            <person name="Goodwin S."/>
            <person name="Spatafora J."/>
            <person name="Crous P."/>
            <person name="Grigoriev I."/>
        </authorList>
    </citation>
    <scope>NUCLEOTIDE SEQUENCE</scope>
    <source>
        <strain evidence="1">CBS 379.55</strain>
    </source>
</reference>
<name>A0A6A6JT64_WESOR</name>
<dbReference type="Gene3D" id="2.120.10.30">
    <property type="entry name" value="TolB, C-terminal domain"/>
    <property type="match status" value="1"/>
</dbReference>
<dbReference type="InterPro" id="IPR011042">
    <property type="entry name" value="6-blade_b-propeller_TolB-like"/>
</dbReference>
<dbReference type="InterPro" id="IPR051288">
    <property type="entry name" value="Serum_paraoxonase/arylesterase"/>
</dbReference>
<gene>
    <name evidence="1" type="ORF">EI97DRAFT_412468</name>
</gene>
<evidence type="ECO:0000313" key="1">
    <source>
        <dbReference type="EMBL" id="KAF2279434.1"/>
    </source>
</evidence>
<evidence type="ECO:0008006" key="3">
    <source>
        <dbReference type="Google" id="ProtNLM"/>
    </source>
</evidence>
<dbReference type="PANTHER" id="PTHR11799">
    <property type="entry name" value="PARAOXONASE"/>
    <property type="match status" value="1"/>
</dbReference>
<dbReference type="AlphaFoldDB" id="A0A6A6JT64"/>
<dbReference type="SUPFAM" id="SSF63829">
    <property type="entry name" value="Calcium-dependent phosphotriesterase"/>
    <property type="match status" value="1"/>
</dbReference>
<dbReference type="OrthoDB" id="5307922at2759"/>
<dbReference type="Proteomes" id="UP000800097">
    <property type="component" value="Unassembled WGS sequence"/>
</dbReference>
<organism evidence="1 2">
    <name type="scientific">Westerdykella ornata</name>
    <dbReference type="NCBI Taxonomy" id="318751"/>
    <lineage>
        <taxon>Eukaryota</taxon>
        <taxon>Fungi</taxon>
        <taxon>Dikarya</taxon>
        <taxon>Ascomycota</taxon>
        <taxon>Pezizomycotina</taxon>
        <taxon>Dothideomycetes</taxon>
        <taxon>Pleosporomycetidae</taxon>
        <taxon>Pleosporales</taxon>
        <taxon>Sporormiaceae</taxon>
        <taxon>Westerdykella</taxon>
    </lineage>
</organism>
<keyword evidence="2" id="KW-1185">Reference proteome</keyword>
<proteinExistence type="predicted"/>
<dbReference type="EMBL" id="ML986486">
    <property type="protein sequence ID" value="KAF2279434.1"/>
    <property type="molecule type" value="Genomic_DNA"/>
</dbReference>
<protein>
    <recommendedName>
        <fullName evidence="3">Calcium-dependent phosphotriesterase</fullName>
    </recommendedName>
</protein>
<evidence type="ECO:0000313" key="2">
    <source>
        <dbReference type="Proteomes" id="UP000800097"/>
    </source>
</evidence>
<dbReference type="PANTHER" id="PTHR11799:SF20">
    <property type="entry name" value="SMP-30_GLUCONOLACTONASE_LRE-LIKE REGION DOMAIN-CONTAINING PROTEIN"/>
    <property type="match status" value="1"/>
</dbReference>
<accession>A0A6A6JT64</accession>
<dbReference type="GeneID" id="54549939"/>
<sequence>MAIYIDEPRKDGLFRMHRIRPSGYGPQPGDGHLDVIAMDAQVVDSTTTRFWLLNQRPLYDAKGNVDKSRVGANITIDVYEHRKHDKQMTHVATSWSPTLHSANKIALMGGNNFVVSNQRSAQTGLRRKLDPLLGGASLVHYDDWFDKYTVTPKTLPILGSIVRGQDDHIYIPSLVDDRIRVFQLQDDRTLKQVHTIRLGMPVAGLSVDSRGAIWAVGRSKYDLTGLSSTNTVFKIKNLEDRVFKFVTEKVMEDKNKTAIEAASVALHDVKTKRIFLGGHYASGITVCMPRG</sequence>
<dbReference type="RefSeq" id="XP_033656973.1">
    <property type="nucleotide sequence ID" value="XM_033796764.1"/>
</dbReference>